<dbReference type="Pfam" id="PF01553">
    <property type="entry name" value="Acyltransferase"/>
    <property type="match status" value="1"/>
</dbReference>
<keyword evidence="6" id="KW-1185">Reference proteome</keyword>
<evidence type="ECO:0000256" key="1">
    <source>
        <dbReference type="ARBA" id="ARBA00005189"/>
    </source>
</evidence>
<comment type="caution">
    <text evidence="5">The sequence shown here is derived from an EMBL/GenBank/DDBJ whole genome shotgun (WGS) entry which is preliminary data.</text>
</comment>
<dbReference type="RefSeq" id="WP_066754942.1">
    <property type="nucleotide sequence ID" value="NZ_JBHUMB010000006.1"/>
</dbReference>
<dbReference type="GO" id="GO:0016746">
    <property type="term" value="F:acyltransferase activity"/>
    <property type="evidence" value="ECO:0007669"/>
    <property type="project" value="UniProtKB-KW"/>
</dbReference>
<dbReference type="InterPro" id="IPR002123">
    <property type="entry name" value="Plipid/glycerol_acylTrfase"/>
</dbReference>
<dbReference type="PANTHER" id="PTHR10434:SF11">
    <property type="entry name" value="1-ACYL-SN-GLYCEROL-3-PHOSPHATE ACYLTRANSFERASE"/>
    <property type="match status" value="1"/>
</dbReference>
<keyword evidence="3 5" id="KW-0012">Acyltransferase</keyword>
<evidence type="ECO:0000259" key="4">
    <source>
        <dbReference type="SMART" id="SM00563"/>
    </source>
</evidence>
<feature type="domain" description="Phospholipid/glycerol acyltransferase" evidence="4">
    <location>
        <begin position="75"/>
        <end position="190"/>
    </location>
</feature>
<name>A0ABW5UC79_9SPHI</name>
<dbReference type="Proteomes" id="UP001597418">
    <property type="component" value="Unassembled WGS sequence"/>
</dbReference>
<organism evidence="5 6">
    <name type="scientific">Sphingobacterium populi</name>
    <dbReference type="NCBI Taxonomy" id="1812824"/>
    <lineage>
        <taxon>Bacteria</taxon>
        <taxon>Pseudomonadati</taxon>
        <taxon>Bacteroidota</taxon>
        <taxon>Sphingobacteriia</taxon>
        <taxon>Sphingobacteriales</taxon>
        <taxon>Sphingobacteriaceae</taxon>
        <taxon>Sphingobacterium</taxon>
    </lineage>
</organism>
<dbReference type="PANTHER" id="PTHR10434">
    <property type="entry name" value="1-ACYL-SN-GLYCEROL-3-PHOSPHATE ACYLTRANSFERASE"/>
    <property type="match status" value="1"/>
</dbReference>
<reference evidence="6" key="1">
    <citation type="journal article" date="2019" name="Int. J. Syst. Evol. Microbiol.">
        <title>The Global Catalogue of Microorganisms (GCM) 10K type strain sequencing project: providing services to taxonomists for standard genome sequencing and annotation.</title>
        <authorList>
            <consortium name="The Broad Institute Genomics Platform"/>
            <consortium name="The Broad Institute Genome Sequencing Center for Infectious Disease"/>
            <person name="Wu L."/>
            <person name="Ma J."/>
        </authorList>
    </citation>
    <scope>NUCLEOTIDE SEQUENCE [LARGE SCALE GENOMIC DNA]</scope>
    <source>
        <strain evidence="6">KCTC 42247</strain>
    </source>
</reference>
<keyword evidence="2" id="KW-0808">Transferase</keyword>
<protein>
    <submittedName>
        <fullName evidence="5">Lysophospholipid acyltransferase family protein</fullName>
    </submittedName>
</protein>
<proteinExistence type="predicted"/>
<accession>A0ABW5UC79</accession>
<evidence type="ECO:0000256" key="2">
    <source>
        <dbReference type="ARBA" id="ARBA00022679"/>
    </source>
</evidence>
<dbReference type="SUPFAM" id="SSF69593">
    <property type="entry name" value="Glycerol-3-phosphate (1)-acyltransferase"/>
    <property type="match status" value="1"/>
</dbReference>
<evidence type="ECO:0000313" key="5">
    <source>
        <dbReference type="EMBL" id="MFD2742736.1"/>
    </source>
</evidence>
<dbReference type="CDD" id="cd07989">
    <property type="entry name" value="LPLAT_AGPAT-like"/>
    <property type="match status" value="1"/>
</dbReference>
<evidence type="ECO:0000256" key="3">
    <source>
        <dbReference type="ARBA" id="ARBA00023315"/>
    </source>
</evidence>
<gene>
    <name evidence="5" type="ORF">ACFSQ6_04955</name>
</gene>
<evidence type="ECO:0000313" key="6">
    <source>
        <dbReference type="Proteomes" id="UP001597418"/>
    </source>
</evidence>
<comment type="pathway">
    <text evidence="1">Lipid metabolism.</text>
</comment>
<dbReference type="EMBL" id="JBHUMB010000006">
    <property type="protein sequence ID" value="MFD2742736.1"/>
    <property type="molecule type" value="Genomic_DNA"/>
</dbReference>
<sequence>MNLFLRKAHRIYYLSMAFLCFSLCLPILLVLAQNPERNYEKLVLLRKWISVVSAALAGIRFKFHFEVPIDWSKNYVLCPNHTSILDISVLTHLCPQPFSFLGKIELLRNPVTAIFFKTIDIPVDRANRMSSFRAFQKGSELLKQGRSLVVFPEGKIDEEYPPRLHAFKSGPFRLAKDNQVMLLPIVIHNAWELLWDDGSRLGSKPGSIKVSVLQPIATDALLDTNTRAIEELTYQRMYNYMSNNKN</sequence>
<dbReference type="SMART" id="SM00563">
    <property type="entry name" value="PlsC"/>
    <property type="match status" value="1"/>
</dbReference>